<gene>
    <name evidence="1" type="ORF">GYMLUDRAFT_245647</name>
</gene>
<dbReference type="EMBL" id="KN834782">
    <property type="protein sequence ID" value="KIK58863.1"/>
    <property type="molecule type" value="Genomic_DNA"/>
</dbReference>
<evidence type="ECO:0000313" key="2">
    <source>
        <dbReference type="Proteomes" id="UP000053593"/>
    </source>
</evidence>
<name>A0A0D0CT08_9AGAR</name>
<organism evidence="1 2">
    <name type="scientific">Collybiopsis luxurians FD-317 M1</name>
    <dbReference type="NCBI Taxonomy" id="944289"/>
    <lineage>
        <taxon>Eukaryota</taxon>
        <taxon>Fungi</taxon>
        <taxon>Dikarya</taxon>
        <taxon>Basidiomycota</taxon>
        <taxon>Agaricomycotina</taxon>
        <taxon>Agaricomycetes</taxon>
        <taxon>Agaricomycetidae</taxon>
        <taxon>Agaricales</taxon>
        <taxon>Marasmiineae</taxon>
        <taxon>Omphalotaceae</taxon>
        <taxon>Collybiopsis</taxon>
        <taxon>Collybiopsis luxurians</taxon>
    </lineage>
</organism>
<proteinExistence type="predicted"/>
<sequence length="225" mass="25384">MTCLSPALLAVVPWRHKACRGPLVSPRYLLRARAHRPNHMHTVPKDLHHHLHNDPQTQLFQNLQRGRSSLRVKIKVSQALLGYDRLVLRFLLIIKISIPVFGAKIMVFVFRMNEALPGHSLHLDVIEIIRTPELLGWCMLSILEITLIIQPPYPDPEVPSPFPPPATSAALRQNDYIDPHMVINIVSTFQSAITKSKTKALPSSSPLLSDLTFPVQPIEPPEQLL</sequence>
<keyword evidence="2" id="KW-1185">Reference proteome</keyword>
<dbReference type="AlphaFoldDB" id="A0A0D0CT08"/>
<evidence type="ECO:0000313" key="1">
    <source>
        <dbReference type="EMBL" id="KIK58863.1"/>
    </source>
</evidence>
<reference evidence="1 2" key="1">
    <citation type="submission" date="2014-04" db="EMBL/GenBank/DDBJ databases">
        <title>Evolutionary Origins and Diversification of the Mycorrhizal Mutualists.</title>
        <authorList>
            <consortium name="DOE Joint Genome Institute"/>
            <consortium name="Mycorrhizal Genomics Consortium"/>
            <person name="Kohler A."/>
            <person name="Kuo A."/>
            <person name="Nagy L.G."/>
            <person name="Floudas D."/>
            <person name="Copeland A."/>
            <person name="Barry K.W."/>
            <person name="Cichocki N."/>
            <person name="Veneault-Fourrey C."/>
            <person name="LaButti K."/>
            <person name="Lindquist E.A."/>
            <person name="Lipzen A."/>
            <person name="Lundell T."/>
            <person name="Morin E."/>
            <person name="Murat C."/>
            <person name="Riley R."/>
            <person name="Ohm R."/>
            <person name="Sun H."/>
            <person name="Tunlid A."/>
            <person name="Henrissat B."/>
            <person name="Grigoriev I.V."/>
            <person name="Hibbett D.S."/>
            <person name="Martin F."/>
        </authorList>
    </citation>
    <scope>NUCLEOTIDE SEQUENCE [LARGE SCALE GENOMIC DNA]</scope>
    <source>
        <strain evidence="1 2">FD-317 M1</strain>
    </source>
</reference>
<dbReference type="Proteomes" id="UP000053593">
    <property type="component" value="Unassembled WGS sequence"/>
</dbReference>
<dbReference type="HOGENOM" id="CLU_1230065_0_0_1"/>
<accession>A0A0D0CT08</accession>
<protein>
    <submittedName>
        <fullName evidence="1">Uncharacterized protein</fullName>
    </submittedName>
</protein>